<gene>
    <name evidence="12" type="ORF">B9K05_07730</name>
</gene>
<evidence type="ECO:0000256" key="3">
    <source>
        <dbReference type="ARBA" id="ARBA00022452"/>
    </source>
</evidence>
<dbReference type="AlphaFoldDB" id="A0A270BM53"/>
<dbReference type="SUPFAM" id="SSF56935">
    <property type="entry name" value="Porins"/>
    <property type="match status" value="1"/>
</dbReference>
<dbReference type="PANTHER" id="PTHR47234:SF3">
    <property type="entry name" value="SECRETIN_TONB SHORT N-TERMINAL DOMAIN-CONTAINING PROTEIN"/>
    <property type="match status" value="1"/>
</dbReference>
<organism evidence="12 13">
    <name type="scientific">Acetobacter syzygii</name>
    <dbReference type="NCBI Taxonomy" id="146476"/>
    <lineage>
        <taxon>Bacteria</taxon>
        <taxon>Pseudomonadati</taxon>
        <taxon>Pseudomonadota</taxon>
        <taxon>Alphaproteobacteria</taxon>
        <taxon>Acetobacterales</taxon>
        <taxon>Acetobacteraceae</taxon>
        <taxon>Acetobacter</taxon>
    </lineage>
</organism>
<evidence type="ECO:0000259" key="11">
    <source>
        <dbReference type="Pfam" id="PF07715"/>
    </source>
</evidence>
<accession>A0A270BM53</accession>
<comment type="subcellular location">
    <subcellularLocation>
        <location evidence="1 8">Cell outer membrane</location>
        <topology evidence="1 8">Multi-pass membrane protein</topology>
    </subcellularLocation>
</comment>
<keyword evidence="6 8" id="KW-0472">Membrane</keyword>
<name>A0A270BM53_9PROT</name>
<evidence type="ECO:0000256" key="9">
    <source>
        <dbReference type="RuleBase" id="RU003357"/>
    </source>
</evidence>
<sequence length="794" mass="86526">MTHLNARTIFGTFTALTLSMTTGVRAEQIHVTAKQDYDAHDSENVIVTGTRENGKKARESLNPIDIISSKELLQTGQTNLRDALMQILPSVNRQTQGTTVGALTDSINLRGLSPNQTLILINGKRRHTTTNIQTDAGPFRGSTPVDIDLIPLSMIDHIEVLRDGASAQYGSDAVAGVVNIILKTSDHGGLVSNEAGAYAAGDGFTNSFNIDHGFKLGSRGWLHAGLSYLHRDRTNRTAADSRTGTTNSRWIGDPSTDRISAAINAAYQITDGIEGYGTLTYAHRTASTYQIYRLPSTLPSLYPDGFSPTLGITENDYAASLGLRGHNLAGWEWDLSSTYGGDRTNIGMTNSANINIYKLTGATNSDFHLSDSASQQLTNNFDVKRAFKPSFWQFPINVALGAEQRYETYSIGSGSYESYAYGGSQAVVGVQPESAGTHSRVVYGVYGDVSTRLLPKWQIDLAGRFEHYTDFGNTETGKISTRYDFTKWFGLRGTINNSIRAPSLAEEYHTSATVTTTGATGQLPPNSPGAHLLGATPLKPERSINYTVGFVLHPRHNLEVAVDAYQIDIRDRILDGGTYSGAQAIAAYAANGRTLPSNIQLSGVSASYLTNGASTRTRGVDITGKYKINLEQNGDLVLDAALNLNETNIKSIGTNALGKSLLNAQQIAYLTTASPKNILIFGGTWTVKRWSVDVHEMRYGHIFDQMTIQQGANAYSSSIFQPYNQHARFLTNIAVSYRATDRLTVTVGANNLFNTYPNKVPYAASYYGQVKYDRYSQQIGINGGFYYANIAYRF</sequence>
<dbReference type="InterPro" id="IPR000531">
    <property type="entry name" value="Beta-barrel_TonB"/>
</dbReference>
<dbReference type="GO" id="GO:0009279">
    <property type="term" value="C:cell outer membrane"/>
    <property type="evidence" value="ECO:0007669"/>
    <property type="project" value="UniProtKB-SubCell"/>
</dbReference>
<feature type="domain" description="TonB-dependent receptor-like beta-barrel" evidence="10">
    <location>
        <begin position="285"/>
        <end position="752"/>
    </location>
</feature>
<keyword evidence="5 9" id="KW-0798">TonB box</keyword>
<comment type="similarity">
    <text evidence="8 9">Belongs to the TonB-dependent receptor family.</text>
</comment>
<dbReference type="InterPro" id="IPR039426">
    <property type="entry name" value="TonB-dep_rcpt-like"/>
</dbReference>
<evidence type="ECO:0000256" key="8">
    <source>
        <dbReference type="PROSITE-ProRule" id="PRU01360"/>
    </source>
</evidence>
<dbReference type="CDD" id="cd01347">
    <property type="entry name" value="ligand_gated_channel"/>
    <property type="match status" value="1"/>
</dbReference>
<dbReference type="Gene3D" id="2.170.130.10">
    <property type="entry name" value="TonB-dependent receptor, plug domain"/>
    <property type="match status" value="1"/>
</dbReference>
<dbReference type="RefSeq" id="WP_095351372.1">
    <property type="nucleotide sequence ID" value="NZ_NDFO01000006.1"/>
</dbReference>
<feature type="domain" description="TonB-dependent receptor plug" evidence="11">
    <location>
        <begin position="57"/>
        <end position="177"/>
    </location>
</feature>
<dbReference type="InterPro" id="IPR012910">
    <property type="entry name" value="Plug_dom"/>
</dbReference>
<proteinExistence type="inferred from homology"/>
<dbReference type="PROSITE" id="PS52016">
    <property type="entry name" value="TONB_DEPENDENT_REC_3"/>
    <property type="match status" value="1"/>
</dbReference>
<evidence type="ECO:0000256" key="5">
    <source>
        <dbReference type="ARBA" id="ARBA00023077"/>
    </source>
</evidence>
<evidence type="ECO:0000259" key="10">
    <source>
        <dbReference type="Pfam" id="PF00593"/>
    </source>
</evidence>
<keyword evidence="12" id="KW-0675">Receptor</keyword>
<dbReference type="Gene3D" id="2.40.170.20">
    <property type="entry name" value="TonB-dependent receptor, beta-barrel domain"/>
    <property type="match status" value="1"/>
</dbReference>
<keyword evidence="4 8" id="KW-0812">Transmembrane</keyword>
<dbReference type="PANTHER" id="PTHR47234">
    <property type="match status" value="1"/>
</dbReference>
<evidence type="ECO:0000313" key="12">
    <source>
        <dbReference type="EMBL" id="PAL25990.1"/>
    </source>
</evidence>
<protein>
    <submittedName>
        <fullName evidence="12">TonB-dependent receptor</fullName>
    </submittedName>
</protein>
<keyword evidence="3 8" id="KW-1134">Transmembrane beta strand</keyword>
<dbReference type="Pfam" id="PF00593">
    <property type="entry name" value="TonB_dep_Rec_b-barrel"/>
    <property type="match status" value="1"/>
</dbReference>
<dbReference type="EMBL" id="NDFP01000006">
    <property type="protein sequence ID" value="PAL25990.1"/>
    <property type="molecule type" value="Genomic_DNA"/>
</dbReference>
<evidence type="ECO:0000256" key="4">
    <source>
        <dbReference type="ARBA" id="ARBA00022692"/>
    </source>
</evidence>
<dbReference type="InterPro" id="IPR036942">
    <property type="entry name" value="Beta-barrel_TonB_sf"/>
</dbReference>
<dbReference type="InterPro" id="IPR037066">
    <property type="entry name" value="Plug_dom_sf"/>
</dbReference>
<keyword evidence="2 8" id="KW-0813">Transport</keyword>
<dbReference type="OrthoDB" id="7483329at2"/>
<reference evidence="12 13" key="1">
    <citation type="submission" date="2017-04" db="EMBL/GenBank/DDBJ databases">
        <title>Kefir bacterial isolates.</title>
        <authorList>
            <person name="Kim Y."/>
            <person name="Blasche S."/>
            <person name="Patil K.R."/>
        </authorList>
    </citation>
    <scope>NUCLEOTIDE SEQUENCE [LARGE SCALE GENOMIC DNA]</scope>
    <source>
        <strain evidence="12 13">KR-2</strain>
    </source>
</reference>
<keyword evidence="7 8" id="KW-0998">Cell outer membrane</keyword>
<evidence type="ECO:0000256" key="1">
    <source>
        <dbReference type="ARBA" id="ARBA00004571"/>
    </source>
</evidence>
<comment type="caution">
    <text evidence="12">The sequence shown here is derived from an EMBL/GenBank/DDBJ whole genome shotgun (WGS) entry which is preliminary data.</text>
</comment>
<evidence type="ECO:0000313" key="13">
    <source>
        <dbReference type="Proteomes" id="UP000216033"/>
    </source>
</evidence>
<dbReference type="Pfam" id="PF07715">
    <property type="entry name" value="Plug"/>
    <property type="match status" value="1"/>
</dbReference>
<evidence type="ECO:0000256" key="6">
    <source>
        <dbReference type="ARBA" id="ARBA00023136"/>
    </source>
</evidence>
<evidence type="ECO:0000256" key="7">
    <source>
        <dbReference type="ARBA" id="ARBA00023237"/>
    </source>
</evidence>
<evidence type="ECO:0000256" key="2">
    <source>
        <dbReference type="ARBA" id="ARBA00022448"/>
    </source>
</evidence>
<keyword evidence="13" id="KW-1185">Reference proteome</keyword>
<dbReference type="Proteomes" id="UP000216033">
    <property type="component" value="Unassembled WGS sequence"/>
</dbReference>